<name>A0A2Z7CIH5_9LAMI</name>
<dbReference type="Proteomes" id="UP000250235">
    <property type="component" value="Unassembled WGS sequence"/>
</dbReference>
<evidence type="ECO:0000313" key="2">
    <source>
        <dbReference type="Proteomes" id="UP000250235"/>
    </source>
</evidence>
<dbReference type="AlphaFoldDB" id="A0A2Z7CIH5"/>
<sequence length="253" mass="28747">MSLVNSDVNATRLVNSDVNATSPNTEIADIAPTVDGKTSDEESMTIDDLLATIPHDSKIPSSAVVVTKIQFGKSIEIRGVEEGDWYKTRLPKIPAGDKGKEPLSEKDPIKGHPAREIFSLICADIELLIKLREQVIDEVEKFFNSFSFRRLAVLKLEDIYAKEEQVLTWAQTDSTKIALHRRMYILTKYRELLLRKFLEARRSNFVAGHSLSAIDLIVLDMLSDLHRVVLEELRTQMQLHGLTWEMKCYSSLF</sequence>
<organism evidence="1 2">
    <name type="scientific">Dorcoceras hygrometricum</name>
    <dbReference type="NCBI Taxonomy" id="472368"/>
    <lineage>
        <taxon>Eukaryota</taxon>
        <taxon>Viridiplantae</taxon>
        <taxon>Streptophyta</taxon>
        <taxon>Embryophyta</taxon>
        <taxon>Tracheophyta</taxon>
        <taxon>Spermatophyta</taxon>
        <taxon>Magnoliopsida</taxon>
        <taxon>eudicotyledons</taxon>
        <taxon>Gunneridae</taxon>
        <taxon>Pentapetalae</taxon>
        <taxon>asterids</taxon>
        <taxon>lamiids</taxon>
        <taxon>Lamiales</taxon>
        <taxon>Gesneriaceae</taxon>
        <taxon>Didymocarpoideae</taxon>
        <taxon>Trichosporeae</taxon>
        <taxon>Loxocarpinae</taxon>
        <taxon>Dorcoceras</taxon>
    </lineage>
</organism>
<reference evidence="1 2" key="1">
    <citation type="journal article" date="2015" name="Proc. Natl. Acad. Sci. U.S.A.">
        <title>The resurrection genome of Boea hygrometrica: A blueprint for survival of dehydration.</title>
        <authorList>
            <person name="Xiao L."/>
            <person name="Yang G."/>
            <person name="Zhang L."/>
            <person name="Yang X."/>
            <person name="Zhao S."/>
            <person name="Ji Z."/>
            <person name="Zhou Q."/>
            <person name="Hu M."/>
            <person name="Wang Y."/>
            <person name="Chen M."/>
            <person name="Xu Y."/>
            <person name="Jin H."/>
            <person name="Xiao X."/>
            <person name="Hu G."/>
            <person name="Bao F."/>
            <person name="Hu Y."/>
            <person name="Wan P."/>
            <person name="Li L."/>
            <person name="Deng X."/>
            <person name="Kuang T."/>
            <person name="Xiang C."/>
            <person name="Zhu J.K."/>
            <person name="Oliver M.J."/>
            <person name="He Y."/>
        </authorList>
    </citation>
    <scope>NUCLEOTIDE SEQUENCE [LARGE SCALE GENOMIC DNA]</scope>
    <source>
        <strain evidence="2">cv. XS01</strain>
    </source>
</reference>
<keyword evidence="2" id="KW-1185">Reference proteome</keyword>
<evidence type="ECO:0000313" key="1">
    <source>
        <dbReference type="EMBL" id="KZV46891.1"/>
    </source>
</evidence>
<protein>
    <submittedName>
        <fullName evidence="1">Uncharacterized protein</fullName>
    </submittedName>
</protein>
<gene>
    <name evidence="1" type="ORF">F511_36183</name>
</gene>
<dbReference type="EMBL" id="KQ995357">
    <property type="protein sequence ID" value="KZV46891.1"/>
    <property type="molecule type" value="Genomic_DNA"/>
</dbReference>
<proteinExistence type="predicted"/>
<accession>A0A2Z7CIH5</accession>